<gene>
    <name evidence="2" type="ORF">Vretifemale_11141</name>
</gene>
<feature type="compositionally biased region" description="Pro residues" evidence="1">
    <location>
        <begin position="293"/>
        <end position="303"/>
    </location>
</feature>
<comment type="caution">
    <text evidence="2">The sequence shown here is derived from an EMBL/GenBank/DDBJ whole genome shotgun (WGS) entry which is preliminary data.</text>
</comment>
<sequence length="588" mass="58467">RRRRGEFGKVRSGAWVNGCTMSVLPSAVFAPSVETVGAGVVRVPPSLVPESGTHSQWLTDGVALHAEFEATAAAIVAGRGDGSSDGDGSQSAAALAAAMTAAGDPASRTEGRACGVMELAELAAGDAVYGRSATDGTGAETGGSSAVAAAAAAAALAGTSTVSKLQGYLTSSRFRKERDGGGGGGDGRLGSTSPVNGFQPPTGFNVLTNGRGNISEGQIDSVEALLLLERQASTAGTGVQPEQPKEGHGGGGSDRGAGRRGSTSCSGSVKAAAAEPLLLGPGENKEQPLPTATLPPPMPPLMPPRQQQQHVSMLVTPGPDLDCGAERKGMSLEDKDLASVVRSSPVPLLDATAATAATAAAAAARRGPSIEPAIAPGIGGGSRLRGATTTRLSVMTSLRSEVASLSRLYGMRDTSGVDAQSSAAGGGSGCVGGGGSGAAYGGIMGVMPRASSAAAMMGRHRLWAAEADVSDAASMPPLQAAPPAIGPPSDNCTSSGLLSPLTTSTFAHTGLKPVYSLPVGRAPQDGLMPAPPGRATSDAYLPHDRRRFFGAVSRNPQGGPMGHSPVTFGAEVSSTETDPHSPLEVSAS</sequence>
<evidence type="ECO:0000313" key="2">
    <source>
        <dbReference type="EMBL" id="GIL82225.1"/>
    </source>
</evidence>
<feature type="compositionally biased region" description="Low complexity" evidence="1">
    <location>
        <begin position="271"/>
        <end position="292"/>
    </location>
</feature>
<name>A0A8J4FMC2_9CHLO</name>
<feature type="non-terminal residue" evidence="2">
    <location>
        <position position="588"/>
    </location>
</feature>
<proteinExistence type="predicted"/>
<dbReference type="EMBL" id="BNCP01000023">
    <property type="protein sequence ID" value="GIL82225.1"/>
    <property type="molecule type" value="Genomic_DNA"/>
</dbReference>
<feature type="region of interest" description="Disordered" evidence="1">
    <location>
        <begin position="550"/>
        <end position="588"/>
    </location>
</feature>
<accession>A0A8J4FMC2</accession>
<organism evidence="2 3">
    <name type="scientific">Volvox reticuliferus</name>
    <dbReference type="NCBI Taxonomy" id="1737510"/>
    <lineage>
        <taxon>Eukaryota</taxon>
        <taxon>Viridiplantae</taxon>
        <taxon>Chlorophyta</taxon>
        <taxon>core chlorophytes</taxon>
        <taxon>Chlorophyceae</taxon>
        <taxon>CS clade</taxon>
        <taxon>Chlamydomonadales</taxon>
        <taxon>Volvocaceae</taxon>
        <taxon>Volvox</taxon>
    </lineage>
</organism>
<feature type="non-terminal residue" evidence="2">
    <location>
        <position position="1"/>
    </location>
</feature>
<dbReference type="Proteomes" id="UP000747110">
    <property type="component" value="Unassembled WGS sequence"/>
</dbReference>
<dbReference type="AlphaFoldDB" id="A0A8J4FMC2"/>
<reference evidence="2" key="1">
    <citation type="journal article" date="2021" name="Proc. Natl. Acad. Sci. U.S.A.">
        <title>Three genomes in the algal genus Volvox reveal the fate of a haploid sex-determining region after a transition to homothallism.</title>
        <authorList>
            <person name="Yamamoto K."/>
            <person name="Hamaji T."/>
            <person name="Kawai-Toyooka H."/>
            <person name="Matsuzaki R."/>
            <person name="Takahashi F."/>
            <person name="Nishimura Y."/>
            <person name="Kawachi M."/>
            <person name="Noguchi H."/>
            <person name="Minakuchi Y."/>
            <person name="Umen J.G."/>
            <person name="Toyoda A."/>
            <person name="Nozaki H."/>
        </authorList>
    </citation>
    <scope>NUCLEOTIDE SEQUENCE</scope>
    <source>
        <strain evidence="2">NIES-3786</strain>
    </source>
</reference>
<protein>
    <submittedName>
        <fullName evidence="2">Uncharacterized protein</fullName>
    </submittedName>
</protein>
<keyword evidence="3" id="KW-1185">Reference proteome</keyword>
<feature type="region of interest" description="Disordered" evidence="1">
    <location>
        <begin position="233"/>
        <end position="308"/>
    </location>
</feature>
<feature type="region of interest" description="Disordered" evidence="1">
    <location>
        <begin position="173"/>
        <end position="210"/>
    </location>
</feature>
<evidence type="ECO:0000313" key="3">
    <source>
        <dbReference type="Proteomes" id="UP000747110"/>
    </source>
</evidence>
<evidence type="ECO:0000256" key="1">
    <source>
        <dbReference type="SAM" id="MobiDB-lite"/>
    </source>
</evidence>